<feature type="transmembrane region" description="Helical" evidence="8">
    <location>
        <begin position="254"/>
        <end position="275"/>
    </location>
</feature>
<evidence type="ECO:0000259" key="9">
    <source>
        <dbReference type="PROSITE" id="PS50850"/>
    </source>
</evidence>
<dbReference type="InterPro" id="IPR044770">
    <property type="entry name" value="MFS_spinster-like"/>
</dbReference>
<feature type="domain" description="Major facilitator superfamily (MFS) profile" evidence="9">
    <location>
        <begin position="1"/>
        <end position="429"/>
    </location>
</feature>
<feature type="transmembrane region" description="Helical" evidence="8">
    <location>
        <begin position="366"/>
        <end position="388"/>
    </location>
</feature>
<accession>A0A9W7LBE1</accession>
<evidence type="ECO:0000256" key="2">
    <source>
        <dbReference type="ARBA" id="ARBA00022448"/>
    </source>
</evidence>
<dbReference type="PANTHER" id="PTHR23505:SF79">
    <property type="entry name" value="PROTEIN SPINSTER"/>
    <property type="match status" value="1"/>
</dbReference>
<keyword evidence="3 8" id="KW-0812">Transmembrane</keyword>
<organism evidence="10 11">
    <name type="scientific">Triparma columacea</name>
    <dbReference type="NCBI Taxonomy" id="722753"/>
    <lineage>
        <taxon>Eukaryota</taxon>
        <taxon>Sar</taxon>
        <taxon>Stramenopiles</taxon>
        <taxon>Ochrophyta</taxon>
        <taxon>Bolidophyceae</taxon>
        <taxon>Parmales</taxon>
        <taxon>Triparmaceae</taxon>
        <taxon>Triparma</taxon>
    </lineage>
</organism>
<feature type="transmembrane region" description="Helical" evidence="8">
    <location>
        <begin position="140"/>
        <end position="162"/>
    </location>
</feature>
<dbReference type="Proteomes" id="UP001165065">
    <property type="component" value="Unassembled WGS sequence"/>
</dbReference>
<dbReference type="InterPro" id="IPR020846">
    <property type="entry name" value="MFS_dom"/>
</dbReference>
<dbReference type="GO" id="GO:0016020">
    <property type="term" value="C:membrane"/>
    <property type="evidence" value="ECO:0007669"/>
    <property type="project" value="UniProtKB-SubCell"/>
</dbReference>
<dbReference type="InterPro" id="IPR036259">
    <property type="entry name" value="MFS_trans_sf"/>
</dbReference>
<dbReference type="EMBL" id="BRYA01001451">
    <property type="protein sequence ID" value="GMI43357.1"/>
    <property type="molecule type" value="Genomic_DNA"/>
</dbReference>
<feature type="transmembrane region" description="Helical" evidence="8">
    <location>
        <begin position="112"/>
        <end position="134"/>
    </location>
</feature>
<protein>
    <recommendedName>
        <fullName evidence="9">Major facilitator superfamily (MFS) profile domain-containing protein</fullName>
    </recommendedName>
</protein>
<keyword evidence="4 8" id="KW-1133">Transmembrane helix</keyword>
<dbReference type="Pfam" id="PF07690">
    <property type="entry name" value="MFS_1"/>
    <property type="match status" value="1"/>
</dbReference>
<sequence>MSPNLTMMAEEFGFNDEERDRYLGGYVALAFFTLGCPISFMVGYCADKYPRIPLFALIIVLGEGACFFTYWTTTYEQLLITRALTGISVGGALPLIFSLLSDMFGSDKRNLVSALVGGGMGFGIAFGQLLAGFIGPAHGWRLPFVIVSIPAFICAALMVTTLTEPPRGCQESSVRELSKPDESKSKKSGGCFGVCGSSESNDFEERSSGGGEVAPEQAVGLVMEKTLESGPDVQYKPMLDSWGTFKLLFANKTAVLLFVQGIPGCLPWGLVAVFMSDYLSDDCGLSVESATIVVSMFGIGAFLGLLFGGGFGQYLYNRNKKQLVLFFAEQRGTAFALLNTTDDIGKGAGPFLISVFVTAFGDRKAAFNFVTMGWILGGMVNAFIYFTIVEDEDKCQEIVRKTIALSIEMTNMESGKVTENLTLITSTKE</sequence>
<evidence type="ECO:0000256" key="6">
    <source>
        <dbReference type="ARBA" id="ARBA00024338"/>
    </source>
</evidence>
<keyword evidence="5 8" id="KW-0472">Membrane</keyword>
<reference evidence="11" key="1">
    <citation type="journal article" date="2023" name="Commun. Biol.">
        <title>Genome analysis of Parmales, the sister group of diatoms, reveals the evolutionary specialization of diatoms from phago-mixotrophs to photoautotrophs.</title>
        <authorList>
            <person name="Ban H."/>
            <person name="Sato S."/>
            <person name="Yoshikawa S."/>
            <person name="Yamada K."/>
            <person name="Nakamura Y."/>
            <person name="Ichinomiya M."/>
            <person name="Sato N."/>
            <person name="Blanc-Mathieu R."/>
            <person name="Endo H."/>
            <person name="Kuwata A."/>
            <person name="Ogata H."/>
        </authorList>
    </citation>
    <scope>NUCLEOTIDE SEQUENCE [LARGE SCALE GENOMIC DNA]</scope>
</reference>
<feature type="region of interest" description="Disordered" evidence="7">
    <location>
        <begin position="165"/>
        <end position="189"/>
    </location>
</feature>
<name>A0A9W7LBE1_9STRA</name>
<comment type="similarity">
    <text evidence="6">Belongs to the major facilitator superfamily. Spinster (TC 2.A.1.49) family.</text>
</comment>
<keyword evidence="11" id="KW-1185">Reference proteome</keyword>
<comment type="caution">
    <text evidence="10">The sequence shown here is derived from an EMBL/GenBank/DDBJ whole genome shotgun (WGS) entry which is preliminary data.</text>
</comment>
<evidence type="ECO:0000256" key="7">
    <source>
        <dbReference type="SAM" id="MobiDB-lite"/>
    </source>
</evidence>
<dbReference type="OrthoDB" id="440755at2759"/>
<proteinExistence type="inferred from homology"/>
<dbReference type="InterPro" id="IPR011701">
    <property type="entry name" value="MFS"/>
</dbReference>
<dbReference type="SUPFAM" id="SSF103473">
    <property type="entry name" value="MFS general substrate transporter"/>
    <property type="match status" value="1"/>
</dbReference>
<evidence type="ECO:0000313" key="10">
    <source>
        <dbReference type="EMBL" id="GMI43357.1"/>
    </source>
</evidence>
<dbReference type="GO" id="GO:0022857">
    <property type="term" value="F:transmembrane transporter activity"/>
    <property type="evidence" value="ECO:0007669"/>
    <property type="project" value="InterPro"/>
</dbReference>
<feature type="transmembrane region" description="Helical" evidence="8">
    <location>
        <begin position="79"/>
        <end position="100"/>
    </location>
</feature>
<feature type="compositionally biased region" description="Basic and acidic residues" evidence="7">
    <location>
        <begin position="173"/>
        <end position="185"/>
    </location>
</feature>
<dbReference type="Gene3D" id="1.20.1250.20">
    <property type="entry name" value="MFS general substrate transporter like domains"/>
    <property type="match status" value="1"/>
</dbReference>
<feature type="transmembrane region" description="Helical" evidence="8">
    <location>
        <begin position="295"/>
        <end position="316"/>
    </location>
</feature>
<evidence type="ECO:0000256" key="8">
    <source>
        <dbReference type="SAM" id="Phobius"/>
    </source>
</evidence>
<dbReference type="AlphaFoldDB" id="A0A9W7LBE1"/>
<evidence type="ECO:0000256" key="5">
    <source>
        <dbReference type="ARBA" id="ARBA00023136"/>
    </source>
</evidence>
<evidence type="ECO:0000256" key="4">
    <source>
        <dbReference type="ARBA" id="ARBA00022989"/>
    </source>
</evidence>
<gene>
    <name evidence="10" type="ORF">TrCOL_g9824</name>
</gene>
<feature type="transmembrane region" description="Helical" evidence="8">
    <location>
        <begin position="52"/>
        <end position="73"/>
    </location>
</feature>
<feature type="transmembrane region" description="Helical" evidence="8">
    <location>
        <begin position="23"/>
        <end position="45"/>
    </location>
</feature>
<comment type="subcellular location">
    <subcellularLocation>
        <location evidence="1">Membrane</location>
        <topology evidence="1">Multi-pass membrane protein</topology>
    </subcellularLocation>
</comment>
<evidence type="ECO:0000256" key="1">
    <source>
        <dbReference type="ARBA" id="ARBA00004141"/>
    </source>
</evidence>
<keyword evidence="2" id="KW-0813">Transport</keyword>
<evidence type="ECO:0000256" key="3">
    <source>
        <dbReference type="ARBA" id="ARBA00022692"/>
    </source>
</evidence>
<evidence type="ECO:0000313" key="11">
    <source>
        <dbReference type="Proteomes" id="UP001165065"/>
    </source>
</evidence>
<dbReference type="PANTHER" id="PTHR23505">
    <property type="entry name" value="SPINSTER"/>
    <property type="match status" value="1"/>
</dbReference>
<dbReference type="PROSITE" id="PS50850">
    <property type="entry name" value="MFS"/>
    <property type="match status" value="1"/>
</dbReference>